<evidence type="ECO:0000256" key="1">
    <source>
        <dbReference type="SAM" id="MobiDB-lite"/>
    </source>
</evidence>
<dbReference type="InterPro" id="IPR011035">
    <property type="entry name" value="Ribosomal_bL25/Gln-tRNA_synth"/>
</dbReference>
<dbReference type="Pfam" id="PF14693">
    <property type="entry name" value="Ribosomal_TL5_C"/>
    <property type="match status" value="1"/>
</dbReference>
<comment type="caution">
    <text evidence="3">The sequence shown here is derived from an EMBL/GenBank/DDBJ whole genome shotgun (WGS) entry which is preliminary data.</text>
</comment>
<dbReference type="SUPFAM" id="SSF50715">
    <property type="entry name" value="Ribosomal protein L25-like"/>
    <property type="match status" value="1"/>
</dbReference>
<dbReference type="Gene3D" id="2.170.120.20">
    <property type="entry name" value="Ribosomal protein L25, beta domain"/>
    <property type="match status" value="1"/>
</dbReference>
<dbReference type="eggNOG" id="COG1825">
    <property type="taxonomic scope" value="Bacteria"/>
</dbReference>
<evidence type="ECO:0000313" key="3">
    <source>
        <dbReference type="EMBL" id="EKF22685.1"/>
    </source>
</evidence>
<dbReference type="InterPro" id="IPR020057">
    <property type="entry name" value="Ribosomal_bL25_b-dom"/>
</dbReference>
<proteinExistence type="predicted"/>
<accession>K5BAR2</accession>
<dbReference type="InterPro" id="IPR037121">
    <property type="entry name" value="Ribosomal_bL25_C"/>
</dbReference>
<feature type="region of interest" description="Disordered" evidence="1">
    <location>
        <begin position="51"/>
        <end position="78"/>
    </location>
</feature>
<feature type="domain" description="Large ribosomal subunit protein bL25 beta" evidence="2">
    <location>
        <begin position="2"/>
        <end position="48"/>
    </location>
</feature>
<sequence length="78" mass="7835">MQSIPEQIVVSVEDAEAGTQITAGSIELPSGVSLVSDPETLLVNVVAAPTAEQMEGGAEEAPAEGEAEAEAEAPAESE</sequence>
<organism evidence="3 4">
    <name type="scientific">Mycolicibacterium hassiacum (strain DSM 44199 / CIP 105218 / JCM 12690 / 3849)</name>
    <name type="common">Mycobacterium hassiacum</name>
    <dbReference type="NCBI Taxonomy" id="1122247"/>
    <lineage>
        <taxon>Bacteria</taxon>
        <taxon>Bacillati</taxon>
        <taxon>Actinomycetota</taxon>
        <taxon>Actinomycetes</taxon>
        <taxon>Mycobacteriales</taxon>
        <taxon>Mycobacteriaceae</taxon>
        <taxon>Mycolicibacterium</taxon>
    </lineage>
</organism>
<dbReference type="AlphaFoldDB" id="K5BAR2"/>
<dbReference type="EMBL" id="AMRA01000095">
    <property type="protein sequence ID" value="EKF22685.1"/>
    <property type="molecule type" value="Genomic_DNA"/>
</dbReference>
<feature type="compositionally biased region" description="Acidic residues" evidence="1">
    <location>
        <begin position="57"/>
        <end position="78"/>
    </location>
</feature>
<dbReference type="PATRIC" id="fig|1122247.3.peg.3285"/>
<keyword evidence="3" id="KW-0689">Ribosomal protein</keyword>
<protein>
    <submittedName>
        <fullName evidence="3">Putative 50S ribosomal protein L25</fullName>
    </submittedName>
</protein>
<dbReference type="Proteomes" id="UP000006265">
    <property type="component" value="Unassembled WGS sequence"/>
</dbReference>
<gene>
    <name evidence="3" type="ORF">C731_3428</name>
</gene>
<evidence type="ECO:0000313" key="4">
    <source>
        <dbReference type="Proteomes" id="UP000006265"/>
    </source>
</evidence>
<evidence type="ECO:0000259" key="2">
    <source>
        <dbReference type="Pfam" id="PF14693"/>
    </source>
</evidence>
<keyword evidence="3" id="KW-0687">Ribonucleoprotein</keyword>
<reference evidence="3 4" key="1">
    <citation type="journal article" date="2012" name="J. Bacteriol.">
        <title>Genome sequence of Mycobacterium hassiacum DSM 44199, a rare source of heat-stable mycobacterial proteins.</title>
        <authorList>
            <person name="Tiago I."/>
            <person name="Maranha A."/>
            <person name="Mendes V."/>
            <person name="Alarico S."/>
            <person name="Moynihan P.J."/>
            <person name="Clarke A.J."/>
            <person name="Macedo-Ribeiro S."/>
            <person name="Pereira P.J."/>
            <person name="Empadinhas N."/>
        </authorList>
    </citation>
    <scope>NUCLEOTIDE SEQUENCE [LARGE SCALE GENOMIC DNA]</scope>
    <source>
        <strain evidence="4">DSM 44199 / CIP 105218 / JCM 12690 / 3849</strain>
    </source>
</reference>
<dbReference type="GO" id="GO:0006412">
    <property type="term" value="P:translation"/>
    <property type="evidence" value="ECO:0007669"/>
    <property type="project" value="InterPro"/>
</dbReference>
<dbReference type="GO" id="GO:0005840">
    <property type="term" value="C:ribosome"/>
    <property type="evidence" value="ECO:0007669"/>
    <property type="project" value="UniProtKB-KW"/>
</dbReference>
<name>K5BAR2_MYCHD</name>
<keyword evidence="4" id="KW-1185">Reference proteome</keyword>
<dbReference type="STRING" id="1122247.GCA_000379865_04175"/>